<keyword evidence="8" id="KW-0479">Metal-binding</keyword>
<dbReference type="PIRSF" id="PIRSF000532">
    <property type="entry name" value="ATP_PFK_prok"/>
    <property type="match status" value="1"/>
</dbReference>
<comment type="subcellular location">
    <subcellularLocation>
        <location evidence="3">Cytoplasm</location>
    </subcellularLocation>
</comment>
<dbReference type="GO" id="GO:0005945">
    <property type="term" value="C:6-phosphofructokinase complex"/>
    <property type="evidence" value="ECO:0007669"/>
    <property type="project" value="TreeGrafter"/>
</dbReference>
<dbReference type="InterPro" id="IPR022953">
    <property type="entry name" value="ATP_PFK"/>
</dbReference>
<organism evidence="17 18">
    <name type="scientific">[Mycoplasma] anseris</name>
    <dbReference type="NCBI Taxonomy" id="92400"/>
    <lineage>
        <taxon>Bacteria</taxon>
        <taxon>Bacillati</taxon>
        <taxon>Mycoplasmatota</taxon>
        <taxon>Mycoplasmoidales</taxon>
        <taxon>Metamycoplasmataceae</taxon>
        <taxon>Metamycoplasma</taxon>
    </lineage>
</organism>
<gene>
    <name evidence="17" type="ORF">DP065_01285</name>
</gene>
<evidence type="ECO:0000256" key="11">
    <source>
        <dbReference type="ARBA" id="ARBA00022840"/>
    </source>
</evidence>
<evidence type="ECO:0000256" key="15">
    <source>
        <dbReference type="ARBA" id="ARBA00048070"/>
    </source>
</evidence>
<dbReference type="Proteomes" id="UP000250218">
    <property type="component" value="Chromosome"/>
</dbReference>
<evidence type="ECO:0000256" key="4">
    <source>
        <dbReference type="ARBA" id="ARBA00004679"/>
    </source>
</evidence>
<dbReference type="GO" id="GO:0048029">
    <property type="term" value="F:monosaccharide binding"/>
    <property type="evidence" value="ECO:0007669"/>
    <property type="project" value="TreeGrafter"/>
</dbReference>
<dbReference type="GO" id="GO:0016208">
    <property type="term" value="F:AMP binding"/>
    <property type="evidence" value="ECO:0007669"/>
    <property type="project" value="TreeGrafter"/>
</dbReference>
<dbReference type="EC" id="2.7.1.11" evidence="5"/>
<dbReference type="RefSeq" id="WP_033179051.1">
    <property type="nucleotide sequence ID" value="NZ_CP030140.1"/>
</dbReference>
<dbReference type="SUPFAM" id="SSF53784">
    <property type="entry name" value="Phosphofructokinase"/>
    <property type="match status" value="1"/>
</dbReference>
<comment type="function">
    <text evidence="2">Catalyzes the phosphorylation of D-fructose 6-phosphate to fructose 1,6-bisphosphate by ATP, the first committing step of glycolysis.</text>
</comment>
<keyword evidence="10 17" id="KW-0418">Kinase</keyword>
<evidence type="ECO:0000256" key="8">
    <source>
        <dbReference type="ARBA" id="ARBA00022723"/>
    </source>
</evidence>
<dbReference type="PANTHER" id="PTHR13697">
    <property type="entry name" value="PHOSPHOFRUCTOKINASE"/>
    <property type="match status" value="1"/>
</dbReference>
<dbReference type="Gene3D" id="3.40.50.450">
    <property type="match status" value="1"/>
</dbReference>
<keyword evidence="18" id="KW-1185">Reference proteome</keyword>
<evidence type="ECO:0000256" key="13">
    <source>
        <dbReference type="ARBA" id="ARBA00023152"/>
    </source>
</evidence>
<keyword evidence="6" id="KW-0963">Cytoplasm</keyword>
<evidence type="ECO:0000313" key="17">
    <source>
        <dbReference type="EMBL" id="AWX69385.1"/>
    </source>
</evidence>
<dbReference type="InterPro" id="IPR012003">
    <property type="entry name" value="ATP_PFK_prok-type"/>
</dbReference>
<dbReference type="GO" id="GO:0061621">
    <property type="term" value="P:canonical glycolysis"/>
    <property type="evidence" value="ECO:0007669"/>
    <property type="project" value="TreeGrafter"/>
</dbReference>
<reference evidence="18" key="1">
    <citation type="submission" date="2018-06" db="EMBL/GenBank/DDBJ databases">
        <title>Complete genome sequences of Mycoplasma anatis, M. anseris and M. cloacale type strains.</title>
        <authorList>
            <person name="Grozner D."/>
            <person name="Forro B."/>
            <person name="Sulyok K.M."/>
            <person name="Marton S."/>
            <person name="Kreizinger Z."/>
            <person name="Banyai K."/>
            <person name="Gyuranecz M."/>
        </authorList>
    </citation>
    <scope>NUCLEOTIDE SEQUENCE [LARGE SCALE GENOMIC DNA]</scope>
    <source>
        <strain evidence="18">ATCC 49234</strain>
    </source>
</reference>
<protein>
    <recommendedName>
        <fullName evidence="5">6-phosphofructokinase</fullName>
        <ecNumber evidence="5">2.7.1.11</ecNumber>
    </recommendedName>
</protein>
<keyword evidence="12" id="KW-0460">Magnesium</keyword>
<evidence type="ECO:0000313" key="18">
    <source>
        <dbReference type="Proteomes" id="UP000250218"/>
    </source>
</evidence>
<dbReference type="Gene3D" id="3.40.50.460">
    <property type="entry name" value="Phosphofructokinase domain"/>
    <property type="match status" value="1"/>
</dbReference>
<evidence type="ECO:0000256" key="10">
    <source>
        <dbReference type="ARBA" id="ARBA00022777"/>
    </source>
</evidence>
<dbReference type="InterPro" id="IPR000023">
    <property type="entry name" value="Phosphofructokinase_dom"/>
</dbReference>
<keyword evidence="7" id="KW-0808">Transferase</keyword>
<dbReference type="EMBL" id="CP030140">
    <property type="protein sequence ID" value="AWX69385.1"/>
    <property type="molecule type" value="Genomic_DNA"/>
</dbReference>
<evidence type="ECO:0000256" key="1">
    <source>
        <dbReference type="ARBA" id="ARBA00001946"/>
    </source>
</evidence>
<dbReference type="InterPro" id="IPR035966">
    <property type="entry name" value="PKF_sf"/>
</dbReference>
<dbReference type="GO" id="GO:0003872">
    <property type="term" value="F:6-phosphofructokinase activity"/>
    <property type="evidence" value="ECO:0007669"/>
    <property type="project" value="UniProtKB-EC"/>
</dbReference>
<evidence type="ECO:0000256" key="12">
    <source>
        <dbReference type="ARBA" id="ARBA00022842"/>
    </source>
</evidence>
<comment type="catalytic activity">
    <reaction evidence="15">
        <text>beta-D-fructose 6-phosphate + ATP = beta-D-fructose 1,6-bisphosphate + ADP + H(+)</text>
        <dbReference type="Rhea" id="RHEA:16109"/>
        <dbReference type="ChEBI" id="CHEBI:15378"/>
        <dbReference type="ChEBI" id="CHEBI:30616"/>
        <dbReference type="ChEBI" id="CHEBI:32966"/>
        <dbReference type="ChEBI" id="CHEBI:57634"/>
        <dbReference type="ChEBI" id="CHEBI:456216"/>
        <dbReference type="EC" id="2.7.1.11"/>
    </reaction>
</comment>
<dbReference type="Pfam" id="PF00365">
    <property type="entry name" value="PFK"/>
    <property type="match status" value="1"/>
</dbReference>
<dbReference type="GO" id="GO:0046872">
    <property type="term" value="F:metal ion binding"/>
    <property type="evidence" value="ECO:0007669"/>
    <property type="project" value="UniProtKB-KW"/>
</dbReference>
<evidence type="ECO:0000256" key="6">
    <source>
        <dbReference type="ARBA" id="ARBA00022490"/>
    </source>
</evidence>
<dbReference type="GO" id="GO:0030388">
    <property type="term" value="P:fructose 1,6-bisphosphate metabolic process"/>
    <property type="evidence" value="ECO:0007669"/>
    <property type="project" value="TreeGrafter"/>
</dbReference>
<dbReference type="UniPathway" id="UPA00109">
    <property type="reaction ID" value="UER00182"/>
</dbReference>
<dbReference type="GO" id="GO:0042802">
    <property type="term" value="F:identical protein binding"/>
    <property type="evidence" value="ECO:0007669"/>
    <property type="project" value="TreeGrafter"/>
</dbReference>
<dbReference type="GO" id="GO:0070095">
    <property type="term" value="F:fructose-6-phosphate binding"/>
    <property type="evidence" value="ECO:0007669"/>
    <property type="project" value="TreeGrafter"/>
</dbReference>
<evidence type="ECO:0000256" key="2">
    <source>
        <dbReference type="ARBA" id="ARBA00002659"/>
    </source>
</evidence>
<dbReference type="AlphaFoldDB" id="A0A2Z4NDB1"/>
<name>A0A2Z4NDB1_9BACT</name>
<dbReference type="KEGG" id="mane:DP065_01285"/>
<keyword evidence="11" id="KW-0067">ATP-binding</keyword>
<dbReference type="GO" id="GO:0006002">
    <property type="term" value="P:fructose 6-phosphate metabolic process"/>
    <property type="evidence" value="ECO:0007669"/>
    <property type="project" value="InterPro"/>
</dbReference>
<feature type="domain" description="Phosphofructokinase" evidence="16">
    <location>
        <begin position="5"/>
        <end position="277"/>
    </location>
</feature>
<dbReference type="PANTHER" id="PTHR13697:SF4">
    <property type="entry name" value="ATP-DEPENDENT 6-PHOSPHOFRUCTOKINASE"/>
    <property type="match status" value="1"/>
</dbReference>
<comment type="similarity">
    <text evidence="14">Belongs to the phosphofructokinase type A (PFKA) family.</text>
</comment>
<keyword evidence="13" id="KW-0324">Glycolysis</keyword>
<evidence type="ECO:0000256" key="9">
    <source>
        <dbReference type="ARBA" id="ARBA00022741"/>
    </source>
</evidence>
<evidence type="ECO:0000256" key="5">
    <source>
        <dbReference type="ARBA" id="ARBA00012055"/>
    </source>
</evidence>
<evidence type="ECO:0000259" key="16">
    <source>
        <dbReference type="Pfam" id="PF00365"/>
    </source>
</evidence>
<sequence>MNKQKIGIITSGGDAPGMNAYLYFFLKQAMLYNVEYVLFEDAFLGLVEDRKTTLDERFFETLLYQSGSIIKTKRFPEFKQMENVFKAKTVLLKNEIDLLIVIGGNGSLNGAKALTKVGVKTIFIPATIDNDVPNCEYSLGYDSALNSINEECQKLIASTTSHGNILLVELMGRGKNHLIYPSAINIGANFIVSRNQRPTIFSLIEVINTLKENGRKQITIVIPETTFKSIKKVAKKIKKQTKYDIKTSILGHTQRGANPTNFDKNLAYNLVQEAFSCINNNIYNVGLIIYNNKINCFSFNEIKKIKTREKNLEQEILNYNQKQLKIKW</sequence>
<comment type="cofactor">
    <cofactor evidence="1">
        <name>Mg(2+)</name>
        <dbReference type="ChEBI" id="CHEBI:18420"/>
    </cofactor>
</comment>
<dbReference type="NCBIfam" id="NF002872">
    <property type="entry name" value="PRK03202.1"/>
    <property type="match status" value="1"/>
</dbReference>
<keyword evidence="9" id="KW-0547">Nucleotide-binding</keyword>
<evidence type="ECO:0000256" key="7">
    <source>
        <dbReference type="ARBA" id="ARBA00022679"/>
    </source>
</evidence>
<dbReference type="PRINTS" id="PR00476">
    <property type="entry name" value="PHFRCTKINASE"/>
</dbReference>
<accession>A0A2Z4NDB1</accession>
<comment type="pathway">
    <text evidence="4">Carbohydrate degradation; glycolysis; D-glyceraldehyde 3-phosphate and glycerone phosphate from D-glucose: step 3/4.</text>
</comment>
<evidence type="ECO:0000256" key="3">
    <source>
        <dbReference type="ARBA" id="ARBA00004496"/>
    </source>
</evidence>
<proteinExistence type="inferred from homology"/>
<dbReference type="GO" id="GO:0005524">
    <property type="term" value="F:ATP binding"/>
    <property type="evidence" value="ECO:0007669"/>
    <property type="project" value="UniProtKB-KW"/>
</dbReference>
<evidence type="ECO:0000256" key="14">
    <source>
        <dbReference type="ARBA" id="ARBA00038478"/>
    </source>
</evidence>